<dbReference type="InterPro" id="IPR009003">
    <property type="entry name" value="Peptidase_S1_PA"/>
</dbReference>
<keyword evidence="8" id="KW-1185">Reference proteome</keyword>
<reference evidence="7 8" key="1">
    <citation type="submission" date="2020-11" db="EMBL/GenBank/DDBJ databases">
        <authorList>
            <person name="Wallbank WR R."/>
            <person name="Pardo Diaz C."/>
            <person name="Kozak K."/>
            <person name="Martin S."/>
            <person name="Jiggins C."/>
            <person name="Moest M."/>
            <person name="Warren A I."/>
            <person name="Generalovic N T."/>
            <person name="Byers J.R.P. K."/>
            <person name="Montejo-Kovacevich G."/>
            <person name="Yen C E."/>
        </authorList>
    </citation>
    <scope>NUCLEOTIDE SEQUENCE [LARGE SCALE GENOMIC DNA]</scope>
</reference>
<dbReference type="PROSITE" id="PS50240">
    <property type="entry name" value="TRYPSIN_DOM"/>
    <property type="match status" value="1"/>
</dbReference>
<dbReference type="InterPro" id="IPR001254">
    <property type="entry name" value="Trypsin_dom"/>
</dbReference>
<dbReference type="Pfam" id="PF00089">
    <property type="entry name" value="Trypsin"/>
    <property type="match status" value="1"/>
</dbReference>
<evidence type="ECO:0000256" key="2">
    <source>
        <dbReference type="ARBA" id="ARBA00022801"/>
    </source>
</evidence>
<gene>
    <name evidence="7" type="ORF">HERILL_LOCUS3562</name>
</gene>
<dbReference type="InParanoid" id="A0A7R8UGX9"/>
<keyword evidence="5" id="KW-0732">Signal</keyword>
<protein>
    <recommendedName>
        <fullName evidence="6">Peptidase S1 domain-containing protein</fullName>
    </recommendedName>
</protein>
<evidence type="ECO:0000259" key="6">
    <source>
        <dbReference type="PROSITE" id="PS50240"/>
    </source>
</evidence>
<keyword evidence="4" id="KW-1015">Disulfide bond</keyword>
<dbReference type="AlphaFoldDB" id="A0A7R8UGX9"/>
<dbReference type="InterPro" id="IPR018114">
    <property type="entry name" value="TRYPSIN_HIS"/>
</dbReference>
<dbReference type="InterPro" id="IPR043504">
    <property type="entry name" value="Peptidase_S1_PA_chymotrypsin"/>
</dbReference>
<dbReference type="GO" id="GO:0006508">
    <property type="term" value="P:proteolysis"/>
    <property type="evidence" value="ECO:0007669"/>
    <property type="project" value="UniProtKB-KW"/>
</dbReference>
<dbReference type="OrthoDB" id="10061449at2759"/>
<evidence type="ECO:0000313" key="7">
    <source>
        <dbReference type="EMBL" id="CAD7080408.1"/>
    </source>
</evidence>
<evidence type="ECO:0000313" key="8">
    <source>
        <dbReference type="Proteomes" id="UP000594454"/>
    </source>
</evidence>
<name>A0A7R8UGX9_HERIL</name>
<keyword evidence="3" id="KW-0720">Serine protease</keyword>
<sequence length="290" mass="31880">MKKSPLIIKLVLLLIYVVRIESCLENDAQLFHGTKAKPGQFPYVVSLQKIGNKESICGGALLAPKLVMTASHCLSSGVDWRSMIAVAGIVNAVNWDVGYQTSKIVEVLKSHPFPNPGRSNDLAILLMRSEFHETEYINFQSYGMPRPSLGAEVLILGWSALDEGNKAISNLHWAKARLDKFSACGCDHLDGNAFSCVRGNRTLTSGSQFCDSGSPGLYRGLIFGVSSKVKNESALGSFFTKLRPQNDWIERTLEYYTLPPRLRSRATCTGKSFVLIIIGMDMGLTSSILR</sequence>
<feature type="chain" id="PRO_5030941837" description="Peptidase S1 domain-containing protein" evidence="5">
    <location>
        <begin position="23"/>
        <end position="290"/>
    </location>
</feature>
<dbReference type="SMART" id="SM00020">
    <property type="entry name" value="Tryp_SPc"/>
    <property type="match status" value="1"/>
</dbReference>
<feature type="domain" description="Peptidase S1" evidence="6">
    <location>
        <begin position="30"/>
        <end position="254"/>
    </location>
</feature>
<evidence type="ECO:0000256" key="5">
    <source>
        <dbReference type="SAM" id="SignalP"/>
    </source>
</evidence>
<organism evidence="7 8">
    <name type="scientific">Hermetia illucens</name>
    <name type="common">Black soldier fly</name>
    <dbReference type="NCBI Taxonomy" id="343691"/>
    <lineage>
        <taxon>Eukaryota</taxon>
        <taxon>Metazoa</taxon>
        <taxon>Ecdysozoa</taxon>
        <taxon>Arthropoda</taxon>
        <taxon>Hexapoda</taxon>
        <taxon>Insecta</taxon>
        <taxon>Pterygota</taxon>
        <taxon>Neoptera</taxon>
        <taxon>Endopterygota</taxon>
        <taxon>Diptera</taxon>
        <taxon>Brachycera</taxon>
        <taxon>Stratiomyomorpha</taxon>
        <taxon>Stratiomyidae</taxon>
        <taxon>Hermetiinae</taxon>
        <taxon>Hermetia</taxon>
    </lineage>
</organism>
<keyword evidence="1" id="KW-0645">Protease</keyword>
<feature type="signal peptide" evidence="5">
    <location>
        <begin position="1"/>
        <end position="22"/>
    </location>
</feature>
<dbReference type="PANTHER" id="PTHR24276">
    <property type="entry name" value="POLYSERASE-RELATED"/>
    <property type="match status" value="1"/>
</dbReference>
<dbReference type="GO" id="GO:0004252">
    <property type="term" value="F:serine-type endopeptidase activity"/>
    <property type="evidence" value="ECO:0007669"/>
    <property type="project" value="InterPro"/>
</dbReference>
<dbReference type="Gene3D" id="2.40.10.10">
    <property type="entry name" value="Trypsin-like serine proteases"/>
    <property type="match status" value="1"/>
</dbReference>
<keyword evidence="2" id="KW-0378">Hydrolase</keyword>
<dbReference type="Proteomes" id="UP000594454">
    <property type="component" value="Chromosome 2"/>
</dbReference>
<evidence type="ECO:0000256" key="4">
    <source>
        <dbReference type="ARBA" id="ARBA00023157"/>
    </source>
</evidence>
<evidence type="ECO:0000256" key="1">
    <source>
        <dbReference type="ARBA" id="ARBA00022670"/>
    </source>
</evidence>
<dbReference type="PANTHER" id="PTHR24276:SF98">
    <property type="entry name" value="FI18310P1-RELATED"/>
    <property type="match status" value="1"/>
</dbReference>
<proteinExistence type="predicted"/>
<dbReference type="SUPFAM" id="SSF50494">
    <property type="entry name" value="Trypsin-like serine proteases"/>
    <property type="match status" value="1"/>
</dbReference>
<evidence type="ECO:0000256" key="3">
    <source>
        <dbReference type="ARBA" id="ARBA00022825"/>
    </source>
</evidence>
<accession>A0A7R8UGX9</accession>
<dbReference type="PROSITE" id="PS00134">
    <property type="entry name" value="TRYPSIN_HIS"/>
    <property type="match status" value="1"/>
</dbReference>
<dbReference type="InterPro" id="IPR050430">
    <property type="entry name" value="Peptidase_S1"/>
</dbReference>
<dbReference type="EMBL" id="LR899010">
    <property type="protein sequence ID" value="CAD7080408.1"/>
    <property type="molecule type" value="Genomic_DNA"/>
</dbReference>